<proteinExistence type="predicted"/>
<evidence type="ECO:0000313" key="8">
    <source>
        <dbReference type="Proteomes" id="UP001438707"/>
    </source>
</evidence>
<keyword evidence="8" id="KW-1185">Reference proteome</keyword>
<feature type="compositionally biased region" description="Basic and acidic residues" evidence="5">
    <location>
        <begin position="57"/>
        <end position="76"/>
    </location>
</feature>
<dbReference type="Gene3D" id="6.20.400.10">
    <property type="match status" value="1"/>
</dbReference>
<comment type="caution">
    <text evidence="7">The sequence shown here is derived from an EMBL/GenBank/DDBJ whole genome shotgun (WGS) entry which is preliminary data.</text>
</comment>
<dbReference type="InterPro" id="IPR036855">
    <property type="entry name" value="Znf_CCCH_sf"/>
</dbReference>
<feature type="compositionally biased region" description="Acidic residues" evidence="5">
    <location>
        <begin position="376"/>
        <end position="394"/>
    </location>
</feature>
<feature type="compositionally biased region" description="Low complexity" evidence="5">
    <location>
        <begin position="337"/>
        <end position="353"/>
    </location>
</feature>
<evidence type="ECO:0000259" key="6">
    <source>
        <dbReference type="PROSITE" id="PS50103"/>
    </source>
</evidence>
<feature type="zinc finger region" description="C3H1-type" evidence="4">
    <location>
        <begin position="169"/>
        <end position="206"/>
    </location>
</feature>
<evidence type="ECO:0000313" key="7">
    <source>
        <dbReference type="EMBL" id="KAK9826549.1"/>
    </source>
</evidence>
<organism evidence="7 8">
    <name type="scientific">Apatococcus lobatus</name>
    <dbReference type="NCBI Taxonomy" id="904363"/>
    <lineage>
        <taxon>Eukaryota</taxon>
        <taxon>Viridiplantae</taxon>
        <taxon>Chlorophyta</taxon>
        <taxon>core chlorophytes</taxon>
        <taxon>Trebouxiophyceae</taxon>
        <taxon>Chlorellales</taxon>
        <taxon>Chlorellaceae</taxon>
        <taxon>Apatococcus</taxon>
    </lineage>
</organism>
<dbReference type="SUPFAM" id="SSF90229">
    <property type="entry name" value="CCCH zinc finger"/>
    <property type="match status" value="1"/>
</dbReference>
<accession>A0AAW1QYC6</accession>
<feature type="compositionally biased region" description="Basic and acidic residues" evidence="5">
    <location>
        <begin position="255"/>
        <end position="271"/>
    </location>
</feature>
<feature type="region of interest" description="Disordered" evidence="5">
    <location>
        <begin position="255"/>
        <end position="403"/>
    </location>
</feature>
<feature type="compositionally biased region" description="Polar residues" evidence="5">
    <location>
        <begin position="41"/>
        <end position="56"/>
    </location>
</feature>
<dbReference type="SMART" id="SM00356">
    <property type="entry name" value="ZnF_C3H1"/>
    <property type="match status" value="2"/>
</dbReference>
<dbReference type="GO" id="GO:0005829">
    <property type="term" value="C:cytosol"/>
    <property type="evidence" value="ECO:0007669"/>
    <property type="project" value="TreeGrafter"/>
</dbReference>
<dbReference type="EMBL" id="JALJOS010000020">
    <property type="protein sequence ID" value="KAK9826549.1"/>
    <property type="molecule type" value="Genomic_DNA"/>
</dbReference>
<dbReference type="PANTHER" id="PTHR12681">
    <property type="entry name" value="ZINC FINGER-CONTAINING PROTEIN P48ZNF"/>
    <property type="match status" value="1"/>
</dbReference>
<name>A0AAW1QYC6_9CHLO</name>
<dbReference type="Gene3D" id="4.10.1000.10">
    <property type="entry name" value="Zinc finger, CCCH-type"/>
    <property type="match status" value="1"/>
</dbReference>
<dbReference type="Proteomes" id="UP001438707">
    <property type="component" value="Unassembled WGS sequence"/>
</dbReference>
<dbReference type="GO" id="GO:0003729">
    <property type="term" value="F:mRNA binding"/>
    <property type="evidence" value="ECO:0007669"/>
    <property type="project" value="TreeGrafter"/>
</dbReference>
<dbReference type="PANTHER" id="PTHR12681:SF0">
    <property type="entry name" value="ZINC FINGER CCCH DOMAIN-CONTAINING PROTEIN 15"/>
    <property type="match status" value="1"/>
</dbReference>
<gene>
    <name evidence="7" type="ORF">WJX74_001766</name>
</gene>
<dbReference type="GO" id="GO:0008270">
    <property type="term" value="F:zinc ion binding"/>
    <property type="evidence" value="ECO:0007669"/>
    <property type="project" value="UniProtKB-KW"/>
</dbReference>
<keyword evidence="1 4" id="KW-0479">Metal-binding</keyword>
<protein>
    <recommendedName>
        <fullName evidence="6">C3H1-type domain-containing protein</fullName>
    </recommendedName>
</protein>
<feature type="zinc finger region" description="C3H1-type" evidence="4">
    <location>
        <begin position="98"/>
        <end position="125"/>
    </location>
</feature>
<dbReference type="GO" id="GO:0002181">
    <property type="term" value="P:cytoplasmic translation"/>
    <property type="evidence" value="ECO:0007669"/>
    <property type="project" value="TreeGrafter"/>
</dbReference>
<evidence type="ECO:0000256" key="3">
    <source>
        <dbReference type="ARBA" id="ARBA00022833"/>
    </source>
</evidence>
<feature type="compositionally biased region" description="Acidic residues" evidence="5">
    <location>
        <begin position="290"/>
        <end position="310"/>
    </location>
</feature>
<dbReference type="PROSITE" id="PS50103">
    <property type="entry name" value="ZF_C3H1"/>
    <property type="match status" value="2"/>
</dbReference>
<feature type="region of interest" description="Disordered" evidence="5">
    <location>
        <begin position="1"/>
        <end position="76"/>
    </location>
</feature>
<keyword evidence="3 4" id="KW-0862">Zinc</keyword>
<sequence length="403" mass="45853">MAPKAANKQAKAEKAKASAAKAKNLDDKTFGLKNKNKSKVVQRQVEQLSKSGQPSQKEQRLAQPDRKDKKKADEERAKELNELFAVAIKQPKVPVGVDPKSMLCEYHKAGQCTKGFKCKFSHDLNIGRKTAKMDIYSDRREHDEGMEDWDQEELEKAVAEKHAAEKGPQKTDIICKFFIDAVEKKLYGWFWQCPNGKECKYRHALPPGFVLKSQMKELLDAEKENQQDIVDVIDEERSKVKATTQITETVFREWHDKRQKDRRKAEEDKESSRRRKGQLTGREIFMEEGFAVEDDMGATDEYERENDDENEFRRARDAAVQEQERMHALNQADADSKAGPSSSSPEAGPSSSSHQNGVAPVVGMSKEDQQVFLDQSSDDDDVEEDDLDDEELDALESSIKHQT</sequence>
<reference evidence="7 8" key="1">
    <citation type="journal article" date="2024" name="Nat. Commun.">
        <title>Phylogenomics reveals the evolutionary origins of lichenization in chlorophyte algae.</title>
        <authorList>
            <person name="Puginier C."/>
            <person name="Libourel C."/>
            <person name="Otte J."/>
            <person name="Skaloud P."/>
            <person name="Haon M."/>
            <person name="Grisel S."/>
            <person name="Petersen M."/>
            <person name="Berrin J.G."/>
            <person name="Delaux P.M."/>
            <person name="Dal Grande F."/>
            <person name="Keller J."/>
        </authorList>
    </citation>
    <scope>NUCLEOTIDE SEQUENCE [LARGE SCALE GENOMIC DNA]</scope>
    <source>
        <strain evidence="7 8">SAG 2145</strain>
    </source>
</reference>
<evidence type="ECO:0000256" key="5">
    <source>
        <dbReference type="SAM" id="MobiDB-lite"/>
    </source>
</evidence>
<dbReference type="InterPro" id="IPR032378">
    <property type="entry name" value="ZC3H15/TMA46_C"/>
</dbReference>
<keyword evidence="2 4" id="KW-0863">Zinc-finger</keyword>
<dbReference type="Pfam" id="PF16543">
    <property type="entry name" value="DFRP_C"/>
    <property type="match status" value="1"/>
</dbReference>
<feature type="domain" description="C3H1-type" evidence="6">
    <location>
        <begin position="169"/>
        <end position="206"/>
    </location>
</feature>
<evidence type="ECO:0000256" key="1">
    <source>
        <dbReference type="ARBA" id="ARBA00022723"/>
    </source>
</evidence>
<dbReference type="AlphaFoldDB" id="A0AAW1QYC6"/>
<evidence type="ECO:0000256" key="4">
    <source>
        <dbReference type="PROSITE-ProRule" id="PRU00723"/>
    </source>
</evidence>
<dbReference type="InterPro" id="IPR000571">
    <property type="entry name" value="Znf_CCCH"/>
</dbReference>
<evidence type="ECO:0000256" key="2">
    <source>
        <dbReference type="ARBA" id="ARBA00022771"/>
    </source>
</evidence>
<feature type="compositionally biased region" description="Basic and acidic residues" evidence="5">
    <location>
        <begin position="311"/>
        <end position="327"/>
    </location>
</feature>
<feature type="domain" description="C3H1-type" evidence="6">
    <location>
        <begin position="98"/>
        <end position="125"/>
    </location>
</feature>